<dbReference type="AlphaFoldDB" id="A0A212LP58"/>
<proteinExistence type="predicted"/>
<dbReference type="SUPFAM" id="SSF53448">
    <property type="entry name" value="Nucleotide-diphospho-sugar transferases"/>
    <property type="match status" value="1"/>
</dbReference>
<name>A0A212LP58_9HYPH</name>
<reference evidence="1" key="1">
    <citation type="submission" date="2016-08" db="EMBL/GenBank/DDBJ databases">
        <authorList>
            <person name="Seilhamer J.J."/>
        </authorList>
    </citation>
    <scope>NUCLEOTIDE SEQUENCE</scope>
    <source>
        <strain evidence="1">86</strain>
    </source>
</reference>
<sequence length="353" mass="41620">MNNFQSNVLKLLIERERTVGGVACVTVCHNEVLIINNFLDHYRSIGIRIFYIVDDNSTDGTFEILKEQKDVFLFKPTEKSEFKTDLPLWRQEILDFFLDGCWVSLPDIDEFLYYKQMPKPLEEVSKEMDAKSEEILIGAMIDMYQDKPLTRNKYSGERSLVEEFPFFDGQAEPPFGIRIISQQKKYLNRFPTPEMLIKGGVRDRLFFQDGKSSWFQRWLIKKFANSKRPLNPNFLQKIQNEIVRRATKNMYSFDPPVLNKFALIKWRRGLKFRRAPHCVNEKMRVSEGLAAFLHFKFYKGEEMINYNVQRGQHTGDSTYYKKMLEKRDKLEISPICSCSKEFKGISSLSDILR</sequence>
<dbReference type="EMBL" id="FMJD01000013">
    <property type="protein sequence ID" value="SCM79266.1"/>
    <property type="molecule type" value="Genomic_DNA"/>
</dbReference>
<dbReference type="InterPro" id="IPR029044">
    <property type="entry name" value="Nucleotide-diphossugar_trans"/>
</dbReference>
<dbReference type="RefSeq" id="WP_288198461.1">
    <property type="nucleotide sequence ID" value="NZ_LT608334.1"/>
</dbReference>
<evidence type="ECO:0008006" key="2">
    <source>
        <dbReference type="Google" id="ProtNLM"/>
    </source>
</evidence>
<organism evidence="1">
    <name type="scientific">uncultured Pleomorphomonas sp</name>
    <dbReference type="NCBI Taxonomy" id="442121"/>
    <lineage>
        <taxon>Bacteria</taxon>
        <taxon>Pseudomonadati</taxon>
        <taxon>Pseudomonadota</taxon>
        <taxon>Alphaproteobacteria</taxon>
        <taxon>Hyphomicrobiales</taxon>
        <taxon>Pleomorphomonadaceae</taxon>
        <taxon>Pleomorphomonas</taxon>
        <taxon>environmental samples</taxon>
    </lineage>
</organism>
<protein>
    <recommendedName>
        <fullName evidence="2">Glycosyl transferase family 2</fullName>
    </recommendedName>
</protein>
<dbReference type="Pfam" id="PF13704">
    <property type="entry name" value="Glyco_tranf_2_4"/>
    <property type="match status" value="1"/>
</dbReference>
<accession>A0A212LP58</accession>
<gene>
    <name evidence="1" type="ORF">KL86PLE_90316</name>
</gene>
<evidence type="ECO:0000313" key="1">
    <source>
        <dbReference type="EMBL" id="SCM79266.1"/>
    </source>
</evidence>